<comment type="caution">
    <text evidence="1">The sequence shown here is derived from an EMBL/GenBank/DDBJ whole genome shotgun (WGS) entry which is preliminary data.</text>
</comment>
<accession>A0A0E2D683</accession>
<dbReference type="AlphaFoldDB" id="A0A0E2D683"/>
<reference evidence="1 2" key="1">
    <citation type="submission" date="2012-10" db="EMBL/GenBank/DDBJ databases">
        <authorList>
            <person name="Harkins D.M."/>
            <person name="Durkin A.S."/>
            <person name="Brinkac L.M."/>
            <person name="Haft D.H."/>
            <person name="Selengut J.D."/>
            <person name="Sanka R."/>
            <person name="DePew J."/>
            <person name="Purushe J."/>
            <person name="Chanthongthip A."/>
            <person name="Lattana O."/>
            <person name="Phetsouvanh R."/>
            <person name="Newton P.N."/>
            <person name="Vinetz J.M."/>
            <person name="Sutton G.G."/>
            <person name="Nierman W.C."/>
            <person name="Fouts D.E."/>
        </authorList>
    </citation>
    <scope>NUCLEOTIDE SEQUENCE [LARGE SCALE GENOMIC DNA]</scope>
    <source>
        <strain evidence="1 2">UI 12758</strain>
    </source>
</reference>
<gene>
    <name evidence="1" type="ORF">LEP1GSC105_1050</name>
</gene>
<dbReference type="EMBL" id="AHNR02000029">
    <property type="protein sequence ID" value="EKR55444.1"/>
    <property type="molecule type" value="Genomic_DNA"/>
</dbReference>
<organism evidence="1 2">
    <name type="scientific">Leptospira interrogans str. UI 12758</name>
    <dbReference type="NCBI Taxonomy" id="1049938"/>
    <lineage>
        <taxon>Bacteria</taxon>
        <taxon>Pseudomonadati</taxon>
        <taxon>Spirochaetota</taxon>
        <taxon>Spirochaetia</taxon>
        <taxon>Leptospirales</taxon>
        <taxon>Leptospiraceae</taxon>
        <taxon>Leptospira</taxon>
    </lineage>
</organism>
<name>A0A0E2D683_LEPIR</name>
<proteinExistence type="predicted"/>
<dbReference type="Proteomes" id="UP000001340">
    <property type="component" value="Unassembled WGS sequence"/>
</dbReference>
<evidence type="ECO:0000313" key="1">
    <source>
        <dbReference type="EMBL" id="EKR55444.1"/>
    </source>
</evidence>
<evidence type="ECO:0000313" key="2">
    <source>
        <dbReference type="Proteomes" id="UP000001340"/>
    </source>
</evidence>
<protein>
    <submittedName>
        <fullName evidence="1">Uncharacterized protein</fullName>
    </submittedName>
</protein>
<sequence>MSLLFKRMFMDWKFMIDSLKRLLDFLGMERLSLNRPM</sequence>